<name>A0AAU6MXB6_9CAUD</name>
<dbReference type="EMBL" id="OR885926">
    <property type="protein sequence ID" value="WVX90667.1"/>
    <property type="molecule type" value="Genomic_DNA"/>
</dbReference>
<proteinExistence type="predicted"/>
<protein>
    <submittedName>
        <fullName evidence="1">Uncharacterized protein</fullName>
    </submittedName>
</protein>
<accession>A0AAU6MXB6</accession>
<evidence type="ECO:0000313" key="1">
    <source>
        <dbReference type="EMBL" id="WVX90667.1"/>
    </source>
</evidence>
<gene>
    <name evidence="1" type="ORF">184DA_61</name>
</gene>
<sequence>MNINKPYNINCFKVTLYNISQFLLLFHNI</sequence>
<reference evidence="1" key="1">
    <citation type="submission" date="2023-11" db="EMBL/GenBank/DDBJ databases">
        <title>Characterization of a newly isolated phage infecting non-aureus staphylococci isolated from bovine mastitis.</title>
        <authorList>
            <person name="Wanecka A."/>
            <person name="Marynowska M."/>
            <person name="Wesolowski W."/>
            <person name="Bloch S."/>
            <person name="Nejman-Falenczyk B."/>
            <person name="Neumann J."/>
            <person name="Krol J."/>
            <person name="Florek M."/>
            <person name="Ulanicki K."/>
            <person name="Napierala A."/>
            <person name="Twardon J."/>
            <person name="Wolska B."/>
            <person name="Porebska J."/>
            <person name="Ziubrzycka A."/>
            <person name="Czeretowicz I."/>
            <person name="Benisz M."/>
        </authorList>
    </citation>
    <scope>NUCLEOTIDE SEQUENCE</scope>
</reference>
<organism evidence="1">
    <name type="scientific">Staphylococcus phage 184DA</name>
    <dbReference type="NCBI Taxonomy" id="3110532"/>
    <lineage>
        <taxon>Viruses</taxon>
        <taxon>Duplodnaviria</taxon>
        <taxon>Heunggongvirae</taxon>
        <taxon>Uroviricota</taxon>
        <taxon>Caudoviricetes</taxon>
    </lineage>
</organism>